<dbReference type="PANTHER" id="PTHR45947">
    <property type="entry name" value="SULFOQUINOVOSYL TRANSFERASE SQD2"/>
    <property type="match status" value="1"/>
</dbReference>
<keyword evidence="4" id="KW-1185">Reference proteome</keyword>
<dbReference type="GO" id="GO:0016757">
    <property type="term" value="F:glycosyltransferase activity"/>
    <property type="evidence" value="ECO:0007669"/>
    <property type="project" value="InterPro"/>
</dbReference>
<dbReference type="SUPFAM" id="SSF53756">
    <property type="entry name" value="UDP-Glycosyltransferase/glycogen phosphorylase"/>
    <property type="match status" value="1"/>
</dbReference>
<sequence>MNVFVIPSWYPTQHRPHSGIFVREQAEALAQAYPGSNFAISTWGSHNPDLQLWAKDHVRNLAKVLRHRRGQTSETKLGPNLTEYYTPAFTWSRKILRGNIDTIIKANESHLKAFEAAAGPVDVLHAHTAYPAGWVAMHLSARYKVPYLITEHMGPFPFKDFLLRPGQLSPYLQKPLQHAAATVAVSPQQKETLQHWGIPHVQYIPNLTDESFFKPSPGHQKNSLPTTFFTLARLEEGKGIRYLIQAFKLFLAAHPQCRLRIGGGGSCREEYQALVEELAIADKVEWLGVLNRESALEAYRQCDVFVLPSLYENLPLVLLEATACGKPVIGTYCGGPASIINRNNGLLVEPGNVQELHHALLEIYSSYSQYDQEAIRNEFCSRYSRSVVCQQIMEAYHAAVKEHRTKV</sequence>
<dbReference type="STRING" id="709015.GCA_000472485_03773"/>
<dbReference type="Pfam" id="PF13439">
    <property type="entry name" value="Glyco_transf_4"/>
    <property type="match status" value="1"/>
</dbReference>
<accession>A0A1X9YWH0</accession>
<name>A0A1X9YWH0_9BACT</name>
<reference evidence="4" key="1">
    <citation type="submission" date="2017-05" db="EMBL/GenBank/DDBJ databases">
        <authorList>
            <person name="Ray J."/>
            <person name="Price M."/>
            <person name="Deutschbauer A."/>
        </authorList>
    </citation>
    <scope>NUCLEOTIDE SEQUENCE [LARGE SCALE GENOMIC DNA]</scope>
    <source>
        <strain evidence="4">DSM 19842</strain>
    </source>
</reference>
<dbReference type="OrthoDB" id="9795068at2"/>
<organism evidence="3 4">
    <name type="scientific">Pontibacter actiniarum</name>
    <dbReference type="NCBI Taxonomy" id="323450"/>
    <lineage>
        <taxon>Bacteria</taxon>
        <taxon>Pseudomonadati</taxon>
        <taxon>Bacteroidota</taxon>
        <taxon>Cytophagia</taxon>
        <taxon>Cytophagales</taxon>
        <taxon>Hymenobacteraceae</taxon>
        <taxon>Pontibacter</taxon>
    </lineage>
</organism>
<dbReference type="PANTHER" id="PTHR45947:SF3">
    <property type="entry name" value="SULFOQUINOVOSYL TRANSFERASE SQD2"/>
    <property type="match status" value="1"/>
</dbReference>
<dbReference type="RefSeq" id="WP_025608927.1">
    <property type="nucleotide sequence ID" value="NZ_CP021235.1"/>
</dbReference>
<dbReference type="Proteomes" id="UP000266292">
    <property type="component" value="Chromosome"/>
</dbReference>
<evidence type="ECO:0000259" key="1">
    <source>
        <dbReference type="Pfam" id="PF00534"/>
    </source>
</evidence>
<protein>
    <submittedName>
        <fullName evidence="3">Glycogen synthase</fullName>
    </submittedName>
</protein>
<dbReference type="EMBL" id="CP021235">
    <property type="protein sequence ID" value="ARS37286.1"/>
    <property type="molecule type" value="Genomic_DNA"/>
</dbReference>
<dbReference type="InterPro" id="IPR028098">
    <property type="entry name" value="Glyco_trans_4-like_N"/>
</dbReference>
<dbReference type="InterPro" id="IPR001296">
    <property type="entry name" value="Glyco_trans_1"/>
</dbReference>
<evidence type="ECO:0000313" key="4">
    <source>
        <dbReference type="Proteomes" id="UP000266292"/>
    </source>
</evidence>
<dbReference type="Gene3D" id="3.40.50.2000">
    <property type="entry name" value="Glycogen Phosphorylase B"/>
    <property type="match status" value="2"/>
</dbReference>
<proteinExistence type="predicted"/>
<feature type="domain" description="Glycosyl transferase family 1" evidence="1">
    <location>
        <begin position="219"/>
        <end position="368"/>
    </location>
</feature>
<gene>
    <name evidence="3" type="ORF">CA264_18695</name>
</gene>
<dbReference type="KEGG" id="pact:CA264_18695"/>
<evidence type="ECO:0000259" key="2">
    <source>
        <dbReference type="Pfam" id="PF13439"/>
    </source>
</evidence>
<dbReference type="AlphaFoldDB" id="A0A1X9YWH0"/>
<dbReference type="Pfam" id="PF00534">
    <property type="entry name" value="Glycos_transf_1"/>
    <property type="match status" value="1"/>
</dbReference>
<feature type="domain" description="Glycosyltransferase subfamily 4-like N-terminal" evidence="2">
    <location>
        <begin position="111"/>
        <end position="210"/>
    </location>
</feature>
<dbReference type="InterPro" id="IPR050194">
    <property type="entry name" value="Glycosyltransferase_grp1"/>
</dbReference>
<evidence type="ECO:0000313" key="3">
    <source>
        <dbReference type="EMBL" id="ARS37286.1"/>
    </source>
</evidence>